<protein>
    <submittedName>
        <fullName evidence="2">Uncharacterized protein</fullName>
    </submittedName>
</protein>
<dbReference type="Proteomes" id="UP000887576">
    <property type="component" value="Unplaced"/>
</dbReference>
<proteinExistence type="predicted"/>
<organism evidence="1 2">
    <name type="scientific">Panagrolaimus sp. JU765</name>
    <dbReference type="NCBI Taxonomy" id="591449"/>
    <lineage>
        <taxon>Eukaryota</taxon>
        <taxon>Metazoa</taxon>
        <taxon>Ecdysozoa</taxon>
        <taxon>Nematoda</taxon>
        <taxon>Chromadorea</taxon>
        <taxon>Rhabditida</taxon>
        <taxon>Tylenchina</taxon>
        <taxon>Panagrolaimomorpha</taxon>
        <taxon>Panagrolaimoidea</taxon>
        <taxon>Panagrolaimidae</taxon>
        <taxon>Panagrolaimus</taxon>
    </lineage>
</organism>
<sequence>MFLIVKYSNDFYDIIDVNSKRISGLLKAEKNKIITIDGGNALIVEMGSKKEMDLKLKQYKSISFAPVVSDPWAESSKPNFSKSKSKFKSSFNDSRRSFKSSTRSKPYSDTEKVVEEQANKAIMDALDKKEGPLFELIKARYQQFNDESEN</sequence>
<evidence type="ECO:0000313" key="1">
    <source>
        <dbReference type="Proteomes" id="UP000887576"/>
    </source>
</evidence>
<dbReference type="WBParaSite" id="JU765_v2.g11451.t1">
    <property type="protein sequence ID" value="JU765_v2.g11451.t1"/>
    <property type="gene ID" value="JU765_v2.g11451"/>
</dbReference>
<evidence type="ECO:0000313" key="2">
    <source>
        <dbReference type="WBParaSite" id="JU765_v2.g11451.t1"/>
    </source>
</evidence>
<name>A0AC34PZI3_9BILA</name>
<accession>A0AC34PZI3</accession>
<reference evidence="2" key="1">
    <citation type="submission" date="2022-11" db="UniProtKB">
        <authorList>
            <consortium name="WormBaseParasite"/>
        </authorList>
    </citation>
    <scope>IDENTIFICATION</scope>
</reference>